<dbReference type="InterPro" id="IPR002639">
    <property type="entry name" value="UreF"/>
</dbReference>
<gene>
    <name evidence="3" type="primary">ureF</name>
    <name evidence="4" type="ORF">GO014_07045</name>
</gene>
<reference evidence="4 5" key="1">
    <citation type="submission" date="2019-12" db="EMBL/GenBank/DDBJ databases">
        <title>Devosia maris sp. nov., isolated from the deep seawater.</title>
        <authorList>
            <person name="Liu Y."/>
        </authorList>
    </citation>
    <scope>NUCLEOTIDE SEQUENCE [LARGE SCALE GENOMIC DNA]</scope>
    <source>
        <strain evidence="4 5">L53-10-65</strain>
    </source>
</reference>
<comment type="subcellular location">
    <subcellularLocation>
        <location evidence="3">Cytoplasm</location>
    </subcellularLocation>
</comment>
<evidence type="ECO:0000256" key="3">
    <source>
        <dbReference type="HAMAP-Rule" id="MF_01385"/>
    </source>
</evidence>
<dbReference type="EMBL" id="WQRF01000001">
    <property type="protein sequence ID" value="MVS98775.1"/>
    <property type="molecule type" value="Genomic_DNA"/>
</dbReference>
<proteinExistence type="inferred from homology"/>
<evidence type="ECO:0000256" key="1">
    <source>
        <dbReference type="ARBA" id="ARBA00022988"/>
    </source>
</evidence>
<dbReference type="PIRSF" id="PIRSF009467">
    <property type="entry name" value="Ureas_acces_UreF"/>
    <property type="match status" value="1"/>
</dbReference>
<evidence type="ECO:0000256" key="2">
    <source>
        <dbReference type="ARBA" id="ARBA00023186"/>
    </source>
</evidence>
<keyword evidence="5" id="KW-1185">Reference proteome</keyword>
<dbReference type="Gene3D" id="1.10.4190.10">
    <property type="entry name" value="Urease accessory protein UreF"/>
    <property type="match status" value="1"/>
</dbReference>
<dbReference type="GO" id="GO:0016151">
    <property type="term" value="F:nickel cation binding"/>
    <property type="evidence" value="ECO:0007669"/>
    <property type="project" value="UniProtKB-UniRule"/>
</dbReference>
<name>A0A7X3FRV8_9HYPH</name>
<dbReference type="AlphaFoldDB" id="A0A7X3FRV8"/>
<comment type="function">
    <text evidence="3">Required for maturation of urease via the functional incorporation of the urease nickel metallocenter.</text>
</comment>
<keyword evidence="1 3" id="KW-0996">Nickel insertion</keyword>
<protein>
    <recommendedName>
        <fullName evidence="3">Urease accessory protein UreF</fullName>
    </recommendedName>
</protein>
<sequence length="207" mass="21586">MSPAFPVGAFAWSAGLETAIAQGTVSDRATTQDWISGVLHHGSLKTDAILLAHAHRAHADKAKLAELADLCLALTAAHERHAETTITGNAFVLASAAWPAATPVPLPEPCPYPIAVGALAGAHGIERRDTLIAFLATTVHSQVSVAVRLVPIGQADGLAIMAAFEPGIAHMADLCLHAALDDIGSVAYGADIAQMQHETLRTRIFRS</sequence>
<dbReference type="PANTHER" id="PTHR33620:SF1">
    <property type="entry name" value="UREASE ACCESSORY PROTEIN F"/>
    <property type="match status" value="1"/>
</dbReference>
<dbReference type="HAMAP" id="MF_01385">
    <property type="entry name" value="UreF"/>
    <property type="match status" value="1"/>
</dbReference>
<evidence type="ECO:0000313" key="5">
    <source>
        <dbReference type="Proteomes" id="UP000438106"/>
    </source>
</evidence>
<comment type="caution">
    <text evidence="4">The sequence shown here is derived from an EMBL/GenBank/DDBJ whole genome shotgun (WGS) entry which is preliminary data.</text>
</comment>
<dbReference type="Pfam" id="PF01730">
    <property type="entry name" value="UreF"/>
    <property type="match status" value="1"/>
</dbReference>
<accession>A0A7X3FRV8</accession>
<evidence type="ECO:0000313" key="4">
    <source>
        <dbReference type="EMBL" id="MVS98775.1"/>
    </source>
</evidence>
<keyword evidence="2 3" id="KW-0143">Chaperone</keyword>
<keyword evidence="3" id="KW-0963">Cytoplasm</keyword>
<dbReference type="PANTHER" id="PTHR33620">
    <property type="entry name" value="UREASE ACCESSORY PROTEIN F"/>
    <property type="match status" value="1"/>
</dbReference>
<comment type="subunit">
    <text evidence="3">UreD, UreF and UreG form a complex that acts as a GTP-hydrolysis-dependent molecular chaperone, activating the urease apoprotein by helping to assemble the nickel containing metallocenter of UreC. The UreE protein probably delivers the nickel.</text>
</comment>
<dbReference type="Proteomes" id="UP000438106">
    <property type="component" value="Unassembled WGS sequence"/>
</dbReference>
<organism evidence="4 5">
    <name type="scientific">Devosia marina</name>
    <dbReference type="NCBI Taxonomy" id="2683198"/>
    <lineage>
        <taxon>Bacteria</taxon>
        <taxon>Pseudomonadati</taxon>
        <taxon>Pseudomonadota</taxon>
        <taxon>Alphaproteobacteria</taxon>
        <taxon>Hyphomicrobiales</taxon>
        <taxon>Devosiaceae</taxon>
        <taxon>Devosia</taxon>
    </lineage>
</organism>
<dbReference type="InterPro" id="IPR038277">
    <property type="entry name" value="UreF_sf"/>
</dbReference>
<dbReference type="GO" id="GO:0005737">
    <property type="term" value="C:cytoplasm"/>
    <property type="evidence" value="ECO:0007669"/>
    <property type="project" value="UniProtKB-SubCell"/>
</dbReference>
<comment type="similarity">
    <text evidence="3">Belongs to the UreF family.</text>
</comment>